<dbReference type="Proteomes" id="UP000000447">
    <property type="component" value="Chromosome"/>
</dbReference>
<feature type="transmembrane region" description="Helical" evidence="1">
    <location>
        <begin position="90"/>
        <end position="107"/>
    </location>
</feature>
<organism evidence="2 3">
    <name type="scientific">Thermomicrobium roseum (strain ATCC 27502 / DSM 5159 / P-2)</name>
    <dbReference type="NCBI Taxonomy" id="309801"/>
    <lineage>
        <taxon>Bacteria</taxon>
        <taxon>Pseudomonadati</taxon>
        <taxon>Thermomicrobiota</taxon>
        <taxon>Thermomicrobia</taxon>
        <taxon>Thermomicrobiales</taxon>
        <taxon>Thermomicrobiaceae</taxon>
        <taxon>Thermomicrobium</taxon>
    </lineage>
</organism>
<keyword evidence="1" id="KW-0472">Membrane</keyword>
<accession>B9L1S1</accession>
<proteinExistence type="predicted"/>
<dbReference type="HOGENOM" id="CLU_1864209_0_0_0"/>
<feature type="transmembrane region" description="Helical" evidence="1">
    <location>
        <begin position="25"/>
        <end position="44"/>
    </location>
</feature>
<evidence type="ECO:0000256" key="1">
    <source>
        <dbReference type="SAM" id="Phobius"/>
    </source>
</evidence>
<dbReference type="KEGG" id="tro:trd_1821"/>
<dbReference type="AlphaFoldDB" id="B9L1S1"/>
<evidence type="ECO:0008006" key="4">
    <source>
        <dbReference type="Google" id="ProtNLM"/>
    </source>
</evidence>
<sequence length="137" mass="14915">MDRPDDAAEALGFDRLRPSTENDRLVAALGYVFWIVVPLIVLLTDLRRSSFAYVHALQGLVFGGASIVFLLLYSCLTFALTAIVPPLGCVLWIGFLLPLGLGLYVAYRVVTASQVAFPVLSDVTRSLFRQQLAGLGI</sequence>
<dbReference type="EMBL" id="CP001275">
    <property type="protein sequence ID" value="ACM05795.1"/>
    <property type="molecule type" value="Genomic_DNA"/>
</dbReference>
<keyword evidence="1" id="KW-1133">Transmembrane helix</keyword>
<name>B9L1S1_THERP</name>
<evidence type="ECO:0000313" key="3">
    <source>
        <dbReference type="Proteomes" id="UP000000447"/>
    </source>
</evidence>
<keyword evidence="3" id="KW-1185">Reference proteome</keyword>
<feature type="transmembrane region" description="Helical" evidence="1">
    <location>
        <begin position="56"/>
        <end position="84"/>
    </location>
</feature>
<protein>
    <recommendedName>
        <fullName evidence="4">DUF4870 domain-containing protein</fullName>
    </recommendedName>
</protein>
<gene>
    <name evidence="2" type="ordered locus">trd_1821</name>
</gene>
<reference evidence="2 3" key="1">
    <citation type="journal article" date="2009" name="PLoS ONE">
        <title>Complete genome sequence of the aerobic CO-oxidizing thermophile Thermomicrobium roseum.</title>
        <authorList>
            <person name="Wu D."/>
            <person name="Raymond J."/>
            <person name="Wu M."/>
            <person name="Chatterji S."/>
            <person name="Ren Q."/>
            <person name="Graham J.E."/>
            <person name="Bryant D.A."/>
            <person name="Robb F."/>
            <person name="Colman A."/>
            <person name="Tallon L.J."/>
            <person name="Badger J.H."/>
            <person name="Madupu R."/>
            <person name="Ward N.L."/>
            <person name="Eisen J.A."/>
        </authorList>
    </citation>
    <scope>NUCLEOTIDE SEQUENCE [LARGE SCALE GENOMIC DNA]</scope>
    <source>
        <strain evidence="3">ATCC 27502 / DSM 5159 / P-2</strain>
    </source>
</reference>
<evidence type="ECO:0000313" key="2">
    <source>
        <dbReference type="EMBL" id="ACM05795.1"/>
    </source>
</evidence>
<keyword evidence="1" id="KW-0812">Transmembrane</keyword>